<evidence type="ECO:0000313" key="2">
    <source>
        <dbReference type="Proteomes" id="UP001500782"/>
    </source>
</evidence>
<comment type="caution">
    <text evidence="1">The sequence shown here is derived from an EMBL/GenBank/DDBJ whole genome shotgun (WGS) entry which is preliminary data.</text>
</comment>
<keyword evidence="2" id="KW-1185">Reference proteome</keyword>
<organism evidence="1 2">
    <name type="scientific">Bacillus carboniphilus</name>
    <dbReference type="NCBI Taxonomy" id="86663"/>
    <lineage>
        <taxon>Bacteria</taxon>
        <taxon>Bacillati</taxon>
        <taxon>Bacillota</taxon>
        <taxon>Bacilli</taxon>
        <taxon>Bacillales</taxon>
        <taxon>Bacillaceae</taxon>
        <taxon>Bacillus</taxon>
    </lineage>
</organism>
<dbReference type="Gene3D" id="2.40.128.20">
    <property type="match status" value="1"/>
</dbReference>
<accession>A0ABN0VY92</accession>
<reference evidence="1 2" key="1">
    <citation type="journal article" date="2019" name="Int. J. Syst. Evol. Microbiol.">
        <title>The Global Catalogue of Microorganisms (GCM) 10K type strain sequencing project: providing services to taxonomists for standard genome sequencing and annotation.</title>
        <authorList>
            <consortium name="The Broad Institute Genomics Platform"/>
            <consortium name="The Broad Institute Genome Sequencing Center for Infectious Disease"/>
            <person name="Wu L."/>
            <person name="Ma J."/>
        </authorList>
    </citation>
    <scope>NUCLEOTIDE SEQUENCE [LARGE SCALE GENOMIC DNA]</scope>
    <source>
        <strain evidence="1 2">JCM 9731</strain>
    </source>
</reference>
<evidence type="ECO:0000313" key="1">
    <source>
        <dbReference type="EMBL" id="GAA0320320.1"/>
    </source>
</evidence>
<dbReference type="InterPro" id="IPR015231">
    <property type="entry name" value="DUF1934"/>
</dbReference>
<dbReference type="RefSeq" id="WP_343796676.1">
    <property type="nucleotide sequence ID" value="NZ_BAAADJ010000006.1"/>
</dbReference>
<protein>
    <submittedName>
        <fullName evidence="1">DUF1934 domain-containing protein</fullName>
    </submittedName>
</protein>
<dbReference type="EMBL" id="BAAADJ010000006">
    <property type="protein sequence ID" value="GAA0320320.1"/>
    <property type="molecule type" value="Genomic_DNA"/>
</dbReference>
<sequence>MTANDQEVKITLQNEIKRDQEVERYELTVWGQYFKKAGSEFLKYEEAHEEGTVKTILKWKDGYALLLRSGAVSMRLEHRLDETTRGHYEHVYGTIPIAAHTSEINHQTKDNNQHTLKLEYALSMQESFIGTYKMTFSFQEEKA</sequence>
<name>A0ABN0VY92_9BACI</name>
<dbReference type="Pfam" id="PF09148">
    <property type="entry name" value="DUF1934"/>
    <property type="match status" value="1"/>
</dbReference>
<gene>
    <name evidence="1" type="ORF">GCM10008967_08610</name>
</gene>
<dbReference type="SUPFAM" id="SSF50814">
    <property type="entry name" value="Lipocalins"/>
    <property type="match status" value="1"/>
</dbReference>
<proteinExistence type="predicted"/>
<dbReference type="InterPro" id="IPR012674">
    <property type="entry name" value="Calycin"/>
</dbReference>
<dbReference type="Proteomes" id="UP001500782">
    <property type="component" value="Unassembled WGS sequence"/>
</dbReference>